<protein>
    <submittedName>
        <fullName evidence="1">Uncharacterized protein</fullName>
    </submittedName>
</protein>
<dbReference type="AlphaFoldDB" id="A0A9P5XPF9"/>
<organism evidence="1 2">
    <name type="scientific">Macrolepiota fuliginosa MF-IS2</name>
    <dbReference type="NCBI Taxonomy" id="1400762"/>
    <lineage>
        <taxon>Eukaryota</taxon>
        <taxon>Fungi</taxon>
        <taxon>Dikarya</taxon>
        <taxon>Basidiomycota</taxon>
        <taxon>Agaricomycotina</taxon>
        <taxon>Agaricomycetes</taxon>
        <taxon>Agaricomycetidae</taxon>
        <taxon>Agaricales</taxon>
        <taxon>Agaricineae</taxon>
        <taxon>Agaricaceae</taxon>
        <taxon>Macrolepiota</taxon>
    </lineage>
</organism>
<dbReference type="SUPFAM" id="SSF52047">
    <property type="entry name" value="RNI-like"/>
    <property type="match status" value="1"/>
</dbReference>
<proteinExistence type="predicted"/>
<comment type="caution">
    <text evidence="1">The sequence shown here is derived from an EMBL/GenBank/DDBJ whole genome shotgun (WGS) entry which is preliminary data.</text>
</comment>
<name>A0A9P5XPF9_9AGAR</name>
<accession>A0A9P5XPF9</accession>
<evidence type="ECO:0000313" key="2">
    <source>
        <dbReference type="Proteomes" id="UP000807342"/>
    </source>
</evidence>
<keyword evidence="2" id="KW-1185">Reference proteome</keyword>
<gene>
    <name evidence="1" type="ORF">P691DRAFT_694929</name>
</gene>
<dbReference type="Proteomes" id="UP000807342">
    <property type="component" value="Unassembled WGS sequence"/>
</dbReference>
<evidence type="ECO:0000313" key="1">
    <source>
        <dbReference type="EMBL" id="KAF9453305.1"/>
    </source>
</evidence>
<reference evidence="1" key="1">
    <citation type="submission" date="2020-11" db="EMBL/GenBank/DDBJ databases">
        <authorList>
            <consortium name="DOE Joint Genome Institute"/>
            <person name="Ahrendt S."/>
            <person name="Riley R."/>
            <person name="Andreopoulos W."/>
            <person name="Labutti K."/>
            <person name="Pangilinan J."/>
            <person name="Ruiz-Duenas F.J."/>
            <person name="Barrasa J.M."/>
            <person name="Sanchez-Garcia M."/>
            <person name="Camarero S."/>
            <person name="Miyauchi S."/>
            <person name="Serrano A."/>
            <person name="Linde D."/>
            <person name="Babiker R."/>
            <person name="Drula E."/>
            <person name="Ayuso-Fernandez I."/>
            <person name="Pacheco R."/>
            <person name="Padilla G."/>
            <person name="Ferreira P."/>
            <person name="Barriuso J."/>
            <person name="Kellner H."/>
            <person name="Castanera R."/>
            <person name="Alfaro M."/>
            <person name="Ramirez L."/>
            <person name="Pisabarro A.G."/>
            <person name="Kuo A."/>
            <person name="Tritt A."/>
            <person name="Lipzen A."/>
            <person name="He G."/>
            <person name="Yan M."/>
            <person name="Ng V."/>
            <person name="Cullen D."/>
            <person name="Martin F."/>
            <person name="Rosso M.-N."/>
            <person name="Henrissat B."/>
            <person name="Hibbett D."/>
            <person name="Martinez A.T."/>
            <person name="Grigoriev I.V."/>
        </authorList>
    </citation>
    <scope>NUCLEOTIDE SEQUENCE</scope>
    <source>
        <strain evidence="1">MF-IS2</strain>
    </source>
</reference>
<sequence length="317" mass="35417">MPLSSALPNELLLEILALIRSDCQNPLDVFLVSSDFYLLFSQLIYGHLEFKKITQLTRFLDTFGASFIPQPIRKVTVDVYNDLSLGLYTHLRNFFSLCAAAPGAEVDDRGRVVFEGLKFRFHTHARDDSLHTIYEALACVNPRTFTWVGPDPPHHFSAAIVPAALPHVLRALATQTNLTHLTLSHAKFPDNGEVLSLPRFPSLKTLTLSQVIFLQPEIVAGFLMNSGAGCSQLEYIELVDAYQQSIWGPRLRRSNIEAAAHVHVQLGDIGEDGVTQPNRTESILAEVLHKIRRIVVCRGKFERIIGGDRVLRDSILV</sequence>
<dbReference type="EMBL" id="MU151062">
    <property type="protein sequence ID" value="KAF9453305.1"/>
    <property type="molecule type" value="Genomic_DNA"/>
</dbReference>
<dbReference type="OrthoDB" id="2587912at2759"/>